<dbReference type="STRING" id="1356854.N007_11575"/>
<dbReference type="EMBL" id="CP080467">
    <property type="protein sequence ID" value="UNO49673.1"/>
    <property type="molecule type" value="Genomic_DNA"/>
</dbReference>
<proteinExistence type="predicted"/>
<keyword evidence="2" id="KW-1185">Reference proteome</keyword>
<dbReference type="AlphaFoldDB" id="T0D336"/>
<dbReference type="InterPro" id="IPR008407">
    <property type="entry name" value="Brnchd-chn_aa_trnsp_AzlD"/>
</dbReference>
<protein>
    <submittedName>
        <fullName evidence="1">AzlD domain-containing protein</fullName>
    </submittedName>
</protein>
<gene>
    <name evidence="1" type="ORF">K1I37_03805</name>
</gene>
<reference evidence="2" key="1">
    <citation type="journal article" date="2022" name="G3 (Bethesda)">
        <title>Unveiling the complete genome sequence of Alicyclobacillus acidoterrestris DSM 3922T, a taint-producing strain.</title>
        <authorList>
            <person name="Leonardo I.C."/>
            <person name="Barreto Crespo M.T."/>
            <person name="Gaspar F.B."/>
        </authorList>
    </citation>
    <scope>NUCLEOTIDE SEQUENCE [LARGE SCALE GENOMIC DNA]</scope>
    <source>
        <strain evidence="2">DSM 3922</strain>
    </source>
</reference>
<evidence type="ECO:0000313" key="2">
    <source>
        <dbReference type="Proteomes" id="UP000829401"/>
    </source>
</evidence>
<dbReference type="Pfam" id="PF05437">
    <property type="entry name" value="AzlD"/>
    <property type="match status" value="1"/>
</dbReference>
<dbReference type="OrthoDB" id="2376154at2"/>
<organism evidence="1 2">
    <name type="scientific">Alicyclobacillus acidoterrestris (strain ATCC 49025 / DSM 3922 / CIP 106132 / NCIMB 13137 / GD3B)</name>
    <dbReference type="NCBI Taxonomy" id="1356854"/>
    <lineage>
        <taxon>Bacteria</taxon>
        <taxon>Bacillati</taxon>
        <taxon>Bacillota</taxon>
        <taxon>Bacilli</taxon>
        <taxon>Bacillales</taxon>
        <taxon>Alicyclobacillaceae</taxon>
        <taxon>Alicyclobacillus</taxon>
    </lineage>
</organism>
<evidence type="ECO:0000313" key="1">
    <source>
        <dbReference type="EMBL" id="UNO49673.1"/>
    </source>
</evidence>
<accession>T0D336</accession>
<dbReference type="Proteomes" id="UP000829401">
    <property type="component" value="Chromosome"/>
</dbReference>
<dbReference type="KEGG" id="aaco:K1I37_03805"/>
<dbReference type="eggNOG" id="COG4392">
    <property type="taxonomic scope" value="Bacteria"/>
</dbReference>
<name>T0D336_ALIAG</name>
<sequence>MGWLFWETVVIGAGTYLIRALSLSGGSRIRWPDAAKTWLSFVAPAVLGALLGPLVFLPGNHWVPLLHNPTWMAAVPTVIVGGVSRNLFLTVAVGVGCFALIRQFV</sequence>
<accession>A0A9E7CWI9</accession>
<dbReference type="RefSeq" id="WP_021297363.1">
    <property type="nucleotide sequence ID" value="NZ_AURB01000151.1"/>
</dbReference>